<keyword evidence="3" id="KW-1185">Reference proteome</keyword>
<evidence type="ECO:0000313" key="2">
    <source>
        <dbReference type="EMBL" id="RKO91089.1"/>
    </source>
</evidence>
<gene>
    <name evidence="2" type="ORF">BDK51DRAFT_40923</name>
</gene>
<proteinExistence type="predicted"/>
<protein>
    <submittedName>
        <fullName evidence="2">Uncharacterized protein</fullName>
    </submittedName>
</protein>
<dbReference type="EMBL" id="KZ995236">
    <property type="protein sequence ID" value="RKO91089.1"/>
    <property type="molecule type" value="Genomic_DNA"/>
</dbReference>
<feature type="compositionally biased region" description="Basic and acidic residues" evidence="1">
    <location>
        <begin position="292"/>
        <end position="308"/>
    </location>
</feature>
<accession>A0A4P9WEE0</accession>
<sequence length="308" mass="34356">MSAAECEAQKENFNSGYRVNEYVQDQAVCPSYNCDEPGRDFEPSAEGKKEVFLVFEDAISKLHADAEMSTIMIKLRKHEVLRVMEKGGRNANGEKGPLQKAQWCHFKPAPCAPAKLEYAPSPASSTTGLISAASPSSRMAFTRAWRVSVFSRLRSAAKYVVVGPSFNLAPLPPSGTTVKFETPAPNPLLINFHAMFGEMRRALTDAGWKMEPARDRDDLFNEDDPIMVKDQPGVVPACWDSKHPKGYEDWTWSESSDLVEAVQQYSSDVKWRSDVSASTPPWGPACGSGVLERGRSERPWRSWFSRDR</sequence>
<dbReference type="Proteomes" id="UP000269721">
    <property type="component" value="Unassembled WGS sequence"/>
</dbReference>
<feature type="region of interest" description="Disordered" evidence="1">
    <location>
        <begin position="272"/>
        <end position="308"/>
    </location>
</feature>
<name>A0A4P9WEE0_9FUNG</name>
<dbReference type="AlphaFoldDB" id="A0A4P9WEE0"/>
<reference evidence="3" key="1">
    <citation type="journal article" date="2018" name="Nat. Microbiol.">
        <title>Leveraging single-cell genomics to expand the fungal tree of life.</title>
        <authorList>
            <person name="Ahrendt S.R."/>
            <person name="Quandt C.A."/>
            <person name="Ciobanu D."/>
            <person name="Clum A."/>
            <person name="Salamov A."/>
            <person name="Andreopoulos B."/>
            <person name="Cheng J.F."/>
            <person name="Woyke T."/>
            <person name="Pelin A."/>
            <person name="Henrissat B."/>
            <person name="Reynolds N.K."/>
            <person name="Benny G.L."/>
            <person name="Smith M.E."/>
            <person name="James T.Y."/>
            <person name="Grigoriev I.V."/>
        </authorList>
    </citation>
    <scope>NUCLEOTIDE SEQUENCE [LARGE SCALE GENOMIC DNA]</scope>
</reference>
<evidence type="ECO:0000256" key="1">
    <source>
        <dbReference type="SAM" id="MobiDB-lite"/>
    </source>
</evidence>
<evidence type="ECO:0000313" key="3">
    <source>
        <dbReference type="Proteomes" id="UP000269721"/>
    </source>
</evidence>
<organism evidence="2 3">
    <name type="scientific">Blyttiomyces helicus</name>
    <dbReference type="NCBI Taxonomy" id="388810"/>
    <lineage>
        <taxon>Eukaryota</taxon>
        <taxon>Fungi</taxon>
        <taxon>Fungi incertae sedis</taxon>
        <taxon>Chytridiomycota</taxon>
        <taxon>Chytridiomycota incertae sedis</taxon>
        <taxon>Chytridiomycetes</taxon>
        <taxon>Chytridiomycetes incertae sedis</taxon>
        <taxon>Blyttiomyces</taxon>
    </lineage>
</organism>